<dbReference type="OrthoDB" id="9775544at2"/>
<feature type="transmembrane region" description="Helical" evidence="6">
    <location>
        <begin position="297"/>
        <end position="326"/>
    </location>
</feature>
<dbReference type="PANTHER" id="PTHR30287:SF1">
    <property type="entry name" value="INNER MEMBRANE PROTEIN"/>
    <property type="match status" value="1"/>
</dbReference>
<evidence type="ECO:0000256" key="3">
    <source>
        <dbReference type="ARBA" id="ARBA00022692"/>
    </source>
</evidence>
<proteinExistence type="predicted"/>
<protein>
    <submittedName>
        <fullName evidence="8">Glycosyl transferase family 1</fullName>
    </submittedName>
</protein>
<dbReference type="InterPro" id="IPR003838">
    <property type="entry name" value="ABC3_permease_C"/>
</dbReference>
<feature type="transmembrane region" description="Helical" evidence="6">
    <location>
        <begin position="815"/>
        <end position="841"/>
    </location>
</feature>
<sequence length="852" mass="87948">MAWKLARRGLDWRFRGLRLLIVCLVLGTAALSAIGTLTGGIGRELAARGQSMLGGDLELTLAGRSAAPDELAAMGALGTVSKGVRLQAMARRAESADDAVPVELKAVDARWPLYGSFTVVGGRKAGAPRGMTAWIDPGVGDRLGVNPGDHLRIGQAELVIGGVIAGEPDRLSEGFALGPTVIVSEEALAASGLVQVGSMARWKYRLRTAKEADPAVLADAFKARFAASGFQVKTRDKASPGLDRFVERMGQFLVLVALAALGIAGIGIAGGVSSYLEMRRASIATLKILGASAGDVVRIYLLQIAAAALAAIALGLLLGVGITPLLAQALNGLLPIPPGFTVDAGALAVAGAYGLLIALTFAAPPLLEARRVPAMALLRARVAPVGRGWRQSLFRPPLWMLPVGLGLAGIAGLAVLTSPQPMLAAGFLGGAAAVFAVLALIGRGLAWGAARLPRPSRPLLRMALGNLHRPGAQTSALVVALGFALAAFVLLAAVQTSIDANIAKRVPERAPDYFVLDVPRGTGAETFKALVARTAPRAAVRMVPSMRGAVLAYGPDGAMTEVATLKSIPEDAWLLRGDRGLTYAEDIPEGNVLTAGHWWPKGYAGEPLVSVDEDQAKAIGLKLGDKLRISLLGTEREARVASIRRIDWSSFGFNYALVFSPNALEDAPHTFAATITLGGNGGAAPEKRAAVRRAILSGLVKALPESSVIEVGPVLGQARTLLGQVGTAIFAAASVAVLAGLAVLAGAIAAARAARQYDSVILRVLGASRGQLLALLAAEYALLSAVLAAVALALGGGTAWLVVVKLFEFDWSPDWTRVLGVLGGGVLLVLVLAVAGSLSVLRTRPAQALRAL</sequence>
<feature type="transmembrane region" description="Helical" evidence="6">
    <location>
        <begin position="397"/>
        <end position="416"/>
    </location>
</feature>
<reference evidence="8 9" key="1">
    <citation type="submission" date="2019-07" db="EMBL/GenBank/DDBJ databases">
        <title>Whole genome shotgun sequence of Novosphingobium sediminis NBRC 106119.</title>
        <authorList>
            <person name="Hosoyama A."/>
            <person name="Uohara A."/>
            <person name="Ohji S."/>
            <person name="Ichikawa N."/>
        </authorList>
    </citation>
    <scope>NUCLEOTIDE SEQUENCE [LARGE SCALE GENOMIC DNA]</scope>
    <source>
        <strain evidence="8 9">NBRC 106119</strain>
    </source>
</reference>
<feature type="transmembrane region" description="Helical" evidence="6">
    <location>
        <begin position="728"/>
        <end position="751"/>
    </location>
</feature>
<dbReference type="PANTHER" id="PTHR30287">
    <property type="entry name" value="MEMBRANE COMPONENT OF PREDICTED ABC SUPERFAMILY METABOLITE UPTAKE TRANSPORTER"/>
    <property type="match status" value="1"/>
</dbReference>
<dbReference type="GO" id="GO:0016740">
    <property type="term" value="F:transferase activity"/>
    <property type="evidence" value="ECO:0007669"/>
    <property type="project" value="UniProtKB-KW"/>
</dbReference>
<dbReference type="GO" id="GO:0005886">
    <property type="term" value="C:plasma membrane"/>
    <property type="evidence" value="ECO:0007669"/>
    <property type="project" value="UniProtKB-SubCell"/>
</dbReference>
<name>A0A512AH92_9SPHN</name>
<gene>
    <name evidence="8" type="ORF">NSE01_09100</name>
</gene>
<feature type="transmembrane region" description="Helical" evidence="6">
    <location>
        <begin position="772"/>
        <end position="803"/>
    </location>
</feature>
<dbReference type="AlphaFoldDB" id="A0A512AH92"/>
<feature type="transmembrane region" description="Helical" evidence="6">
    <location>
        <begin position="471"/>
        <end position="494"/>
    </location>
</feature>
<feature type="transmembrane region" description="Helical" evidence="6">
    <location>
        <begin position="422"/>
        <end position="450"/>
    </location>
</feature>
<evidence type="ECO:0000313" key="9">
    <source>
        <dbReference type="Proteomes" id="UP000321464"/>
    </source>
</evidence>
<feature type="domain" description="ABC3 transporter permease C-terminal" evidence="7">
    <location>
        <begin position="255"/>
        <end position="373"/>
    </location>
</feature>
<dbReference type="EMBL" id="BJYR01000006">
    <property type="protein sequence ID" value="GEN99077.1"/>
    <property type="molecule type" value="Genomic_DNA"/>
</dbReference>
<feature type="domain" description="ABC3 transporter permease C-terminal" evidence="7">
    <location>
        <begin position="732"/>
        <end position="843"/>
    </location>
</feature>
<dbReference type="Pfam" id="PF02687">
    <property type="entry name" value="FtsX"/>
    <property type="match status" value="2"/>
</dbReference>
<feature type="transmembrane region" description="Helical" evidence="6">
    <location>
        <begin position="252"/>
        <end position="276"/>
    </location>
</feature>
<dbReference type="InterPro" id="IPR038766">
    <property type="entry name" value="Membrane_comp_ABC_pdt"/>
</dbReference>
<keyword evidence="4 6" id="KW-1133">Transmembrane helix</keyword>
<accession>A0A512AH92</accession>
<evidence type="ECO:0000256" key="4">
    <source>
        <dbReference type="ARBA" id="ARBA00022989"/>
    </source>
</evidence>
<evidence type="ECO:0000256" key="6">
    <source>
        <dbReference type="SAM" id="Phobius"/>
    </source>
</evidence>
<organism evidence="8 9">
    <name type="scientific">Novosphingobium sediminis</name>
    <dbReference type="NCBI Taxonomy" id="707214"/>
    <lineage>
        <taxon>Bacteria</taxon>
        <taxon>Pseudomonadati</taxon>
        <taxon>Pseudomonadota</taxon>
        <taxon>Alphaproteobacteria</taxon>
        <taxon>Sphingomonadales</taxon>
        <taxon>Sphingomonadaceae</taxon>
        <taxon>Novosphingobium</taxon>
    </lineage>
</organism>
<comment type="caution">
    <text evidence="8">The sequence shown here is derived from an EMBL/GenBank/DDBJ whole genome shotgun (WGS) entry which is preliminary data.</text>
</comment>
<feature type="transmembrane region" description="Helical" evidence="6">
    <location>
        <begin position="346"/>
        <end position="367"/>
    </location>
</feature>
<evidence type="ECO:0000259" key="7">
    <source>
        <dbReference type="Pfam" id="PF02687"/>
    </source>
</evidence>
<evidence type="ECO:0000256" key="5">
    <source>
        <dbReference type="ARBA" id="ARBA00023136"/>
    </source>
</evidence>
<keyword evidence="5 6" id="KW-0472">Membrane</keyword>
<keyword evidence="9" id="KW-1185">Reference proteome</keyword>
<comment type="subcellular location">
    <subcellularLocation>
        <location evidence="1">Cell membrane</location>
        <topology evidence="1">Multi-pass membrane protein</topology>
    </subcellularLocation>
</comment>
<evidence type="ECO:0000256" key="2">
    <source>
        <dbReference type="ARBA" id="ARBA00022475"/>
    </source>
</evidence>
<keyword evidence="2" id="KW-1003">Cell membrane</keyword>
<evidence type="ECO:0000256" key="1">
    <source>
        <dbReference type="ARBA" id="ARBA00004651"/>
    </source>
</evidence>
<evidence type="ECO:0000313" key="8">
    <source>
        <dbReference type="EMBL" id="GEN99077.1"/>
    </source>
</evidence>
<keyword evidence="3 6" id="KW-0812">Transmembrane</keyword>
<dbReference type="Proteomes" id="UP000321464">
    <property type="component" value="Unassembled WGS sequence"/>
</dbReference>
<keyword evidence="8" id="KW-0808">Transferase</keyword>